<accession>A0ABV3XY36</accession>
<name>A0ABV3XY36_9RHOB</name>
<dbReference type="RefSeq" id="WP_245972081.1">
    <property type="nucleotide sequence ID" value="NZ_JBEHHI010000005.1"/>
</dbReference>
<organism evidence="2 3">
    <name type="scientific">Rhodovulum iodosum</name>
    <dbReference type="NCBI Taxonomy" id="68291"/>
    <lineage>
        <taxon>Bacteria</taxon>
        <taxon>Pseudomonadati</taxon>
        <taxon>Pseudomonadota</taxon>
        <taxon>Alphaproteobacteria</taxon>
        <taxon>Rhodobacterales</taxon>
        <taxon>Paracoccaceae</taxon>
        <taxon>Rhodovulum</taxon>
    </lineage>
</organism>
<proteinExistence type="predicted"/>
<reference evidence="2 3" key="1">
    <citation type="submission" date="2024-06" db="EMBL/GenBank/DDBJ databases">
        <title>Genome of Rhodovulum iodosum, a marine photoferrotroph.</title>
        <authorList>
            <person name="Bianchini G."/>
            <person name="Nikeleit V."/>
            <person name="Kappler A."/>
            <person name="Bryce C."/>
            <person name="Sanchez-Baracaldo P."/>
        </authorList>
    </citation>
    <scope>NUCLEOTIDE SEQUENCE [LARGE SCALE GENOMIC DNA]</scope>
    <source>
        <strain evidence="2 3">UT/N1</strain>
    </source>
</reference>
<evidence type="ECO:0000313" key="2">
    <source>
        <dbReference type="EMBL" id="MEX5730229.1"/>
    </source>
</evidence>
<feature type="region of interest" description="Disordered" evidence="1">
    <location>
        <begin position="30"/>
        <end position="52"/>
    </location>
</feature>
<protein>
    <submittedName>
        <fullName evidence="2">Uncharacterized protein</fullName>
    </submittedName>
</protein>
<dbReference type="EMBL" id="JBEHHI010000005">
    <property type="protein sequence ID" value="MEX5730229.1"/>
    <property type="molecule type" value="Genomic_DNA"/>
</dbReference>
<evidence type="ECO:0000256" key="1">
    <source>
        <dbReference type="SAM" id="MobiDB-lite"/>
    </source>
</evidence>
<feature type="compositionally biased region" description="Low complexity" evidence="1">
    <location>
        <begin position="30"/>
        <end position="42"/>
    </location>
</feature>
<comment type="caution">
    <text evidence="2">The sequence shown here is derived from an EMBL/GenBank/DDBJ whole genome shotgun (WGS) entry which is preliminary data.</text>
</comment>
<dbReference type="Proteomes" id="UP001560019">
    <property type="component" value="Unassembled WGS sequence"/>
</dbReference>
<gene>
    <name evidence="2" type="ORF">Ga0609869_003582</name>
</gene>
<evidence type="ECO:0000313" key="3">
    <source>
        <dbReference type="Proteomes" id="UP001560019"/>
    </source>
</evidence>
<keyword evidence="3" id="KW-1185">Reference proteome</keyword>
<sequence length="52" mass="5198">MDKAAGLPAAEISVIIVNCGTAAPFRAHAARPAAPAEVGEAAEAGDRRTEVP</sequence>